<keyword evidence="2" id="KW-0808">Transferase</keyword>
<dbReference type="InterPro" id="IPR029063">
    <property type="entry name" value="SAM-dependent_MTases_sf"/>
</dbReference>
<evidence type="ECO:0000313" key="3">
    <source>
        <dbReference type="Proteomes" id="UP000182692"/>
    </source>
</evidence>
<dbReference type="SUPFAM" id="SSF53335">
    <property type="entry name" value="S-adenosyl-L-methionine-dependent methyltransferases"/>
    <property type="match status" value="1"/>
</dbReference>
<sequence length="313" mass="34782">MLLGQEAVLELLCCPVSGVSLEPLDTNVLVAYSTDGTHEYDVVDSYPVLIRFENSILDKSDIQRLSSTVHRQSYGGVFSVAKRLACPPSHVTKGNVELLLDTLLSQQNSARVLIVGGGTVGCGMEPFYTDPRIELVSFDIYASPSVQFLADAHNIPLVSESFDAVIIQAVLEHVLRPEEVVAEAYRVLKIDGLVYAETPFLQHVHEGAYDFKRYTESGHRYLFRCFSLIKSGASAGAGTQLLWALDGFFCGLFRSKIIGKFIKLCLCWLQYFDRLIPEAYNVDAASGVYFLGRKTREAIKDLSIVEYYKGAQR</sequence>
<gene>
    <name evidence="2" type="ORF">SAMN03084138_00728</name>
</gene>
<evidence type="ECO:0000313" key="2">
    <source>
        <dbReference type="EMBL" id="SFO87848.1"/>
    </source>
</evidence>
<reference evidence="2 3" key="1">
    <citation type="submission" date="2016-10" db="EMBL/GenBank/DDBJ databases">
        <authorList>
            <person name="de Groot N.N."/>
        </authorList>
    </citation>
    <scope>NUCLEOTIDE SEQUENCE [LARGE SCALE GENOMIC DNA]</scope>
    <source>
        <strain evidence="2 3">DSM 15893</strain>
    </source>
</reference>
<dbReference type="GeneID" id="35872627"/>
<dbReference type="Gene3D" id="3.40.50.150">
    <property type="entry name" value="Vaccinia Virus protein VP39"/>
    <property type="match status" value="1"/>
</dbReference>
<dbReference type="InterPro" id="IPR013216">
    <property type="entry name" value="Methyltransf_11"/>
</dbReference>
<evidence type="ECO:0000259" key="1">
    <source>
        <dbReference type="Pfam" id="PF08241"/>
    </source>
</evidence>
<dbReference type="OrthoDB" id="323463at2"/>
<dbReference type="AlphaFoldDB" id="A0A1I5KSF2"/>
<dbReference type="GO" id="GO:0032259">
    <property type="term" value="P:methylation"/>
    <property type="evidence" value="ECO:0007669"/>
    <property type="project" value="UniProtKB-KW"/>
</dbReference>
<dbReference type="Pfam" id="PF08241">
    <property type="entry name" value="Methyltransf_11"/>
    <property type="match status" value="1"/>
</dbReference>
<protein>
    <submittedName>
        <fullName evidence="2">Methyltransferase domain-containing protein</fullName>
    </submittedName>
</protein>
<organism evidence="2 3">
    <name type="scientific">Enterovibrio norvegicus DSM 15893</name>
    <dbReference type="NCBI Taxonomy" id="1121869"/>
    <lineage>
        <taxon>Bacteria</taxon>
        <taxon>Pseudomonadati</taxon>
        <taxon>Pseudomonadota</taxon>
        <taxon>Gammaproteobacteria</taxon>
        <taxon>Vibrionales</taxon>
        <taxon>Vibrionaceae</taxon>
        <taxon>Enterovibrio</taxon>
    </lineage>
</organism>
<dbReference type="STRING" id="1121869.SAMN03084138_00728"/>
<dbReference type="EMBL" id="FOWR01000004">
    <property type="protein sequence ID" value="SFO87848.1"/>
    <property type="molecule type" value="Genomic_DNA"/>
</dbReference>
<accession>A0A1I5KSF2</accession>
<dbReference type="RefSeq" id="WP_017017005.1">
    <property type="nucleotide sequence ID" value="NZ_FOWR01000004.1"/>
</dbReference>
<keyword evidence="2" id="KW-0489">Methyltransferase</keyword>
<feature type="domain" description="Methyltransferase type 11" evidence="1">
    <location>
        <begin position="148"/>
        <end position="195"/>
    </location>
</feature>
<name>A0A1I5KSF2_9GAMM</name>
<dbReference type="GO" id="GO:0008757">
    <property type="term" value="F:S-adenosylmethionine-dependent methyltransferase activity"/>
    <property type="evidence" value="ECO:0007669"/>
    <property type="project" value="InterPro"/>
</dbReference>
<proteinExistence type="predicted"/>
<dbReference type="Proteomes" id="UP000182692">
    <property type="component" value="Unassembled WGS sequence"/>
</dbReference>